<dbReference type="Proteomes" id="UP001174677">
    <property type="component" value="Chromosome 18"/>
</dbReference>
<dbReference type="PANTHER" id="PTHR33647:SF10">
    <property type="entry name" value="DUF4228 DOMAIN-CONTAINING PROTEIN"/>
    <property type="match status" value="1"/>
</dbReference>
<protein>
    <recommendedName>
        <fullName evidence="3">Ribbon-helix-helix protein CopG domain-containing protein</fullName>
    </recommendedName>
</protein>
<evidence type="ECO:0000313" key="2">
    <source>
        <dbReference type="Proteomes" id="UP001174677"/>
    </source>
</evidence>
<proteinExistence type="predicted"/>
<organism evidence="1 2">
    <name type="scientific">Hevea brasiliensis</name>
    <name type="common">Para rubber tree</name>
    <name type="synonym">Siphonia brasiliensis</name>
    <dbReference type="NCBI Taxonomy" id="3981"/>
    <lineage>
        <taxon>Eukaryota</taxon>
        <taxon>Viridiplantae</taxon>
        <taxon>Streptophyta</taxon>
        <taxon>Embryophyta</taxon>
        <taxon>Tracheophyta</taxon>
        <taxon>Spermatophyta</taxon>
        <taxon>Magnoliopsida</taxon>
        <taxon>eudicotyledons</taxon>
        <taxon>Gunneridae</taxon>
        <taxon>Pentapetalae</taxon>
        <taxon>rosids</taxon>
        <taxon>fabids</taxon>
        <taxon>Malpighiales</taxon>
        <taxon>Euphorbiaceae</taxon>
        <taxon>Crotonoideae</taxon>
        <taxon>Micrandreae</taxon>
        <taxon>Hevea</taxon>
    </lineage>
</organism>
<comment type="caution">
    <text evidence="1">The sequence shown here is derived from an EMBL/GenBank/DDBJ whole genome shotgun (WGS) entry which is preliminary data.</text>
</comment>
<dbReference type="EMBL" id="JARPOI010000018">
    <property type="protein sequence ID" value="KAJ9136344.1"/>
    <property type="molecule type" value="Genomic_DNA"/>
</dbReference>
<evidence type="ECO:0008006" key="3">
    <source>
        <dbReference type="Google" id="ProtNLM"/>
    </source>
</evidence>
<evidence type="ECO:0000313" key="1">
    <source>
        <dbReference type="EMBL" id="KAJ9136344.1"/>
    </source>
</evidence>
<name>A0ABQ9KI05_HEVBR</name>
<keyword evidence="2" id="KW-1185">Reference proteome</keyword>
<dbReference type="PANTHER" id="PTHR33647">
    <property type="entry name" value="OS01G0793900 PROTEIN"/>
    <property type="match status" value="1"/>
</dbReference>
<gene>
    <name evidence="1" type="ORF">P3X46_033432</name>
</gene>
<reference evidence="1 2" key="1">
    <citation type="journal article" date="2023" name="Plant Biotechnol. J.">
        <title>Chromosome-level wild Hevea brasiliensis genome provides new tools for genomic-assisted breeding and valuable loci to elevate rubber yield.</title>
        <authorList>
            <person name="Cheng H."/>
            <person name="Song X."/>
            <person name="Hu Y."/>
            <person name="Wu T."/>
            <person name="Yang Q."/>
            <person name="An Z."/>
            <person name="Feng S."/>
            <person name="Deng Z."/>
            <person name="Wu W."/>
            <person name="Zeng X."/>
            <person name="Tu M."/>
            <person name="Wang X."/>
            <person name="Huang H."/>
        </authorList>
    </citation>
    <scope>NUCLEOTIDE SEQUENCE [LARGE SCALE GENOMIC DNA]</scope>
    <source>
        <strain evidence="1">MT/VB/25A 57/8</strain>
    </source>
</reference>
<sequence>MGNCCIRGSSSAVWAGDDWGSVGQEMKRPQNHNTIIERQRLLGEEMGGFSSSSSSSASMREVKIKITKRELEELMERAEMRGLSMEQVLARLINSGDNFEIMEIEDHHHHHRSWKPALQSIPEVN</sequence>
<accession>A0ABQ9KI05</accession>